<organism evidence="7 8">
    <name type="scientific">Pseudolycoriella hygida</name>
    <dbReference type="NCBI Taxonomy" id="35572"/>
    <lineage>
        <taxon>Eukaryota</taxon>
        <taxon>Metazoa</taxon>
        <taxon>Ecdysozoa</taxon>
        <taxon>Arthropoda</taxon>
        <taxon>Hexapoda</taxon>
        <taxon>Insecta</taxon>
        <taxon>Pterygota</taxon>
        <taxon>Neoptera</taxon>
        <taxon>Endopterygota</taxon>
        <taxon>Diptera</taxon>
        <taxon>Nematocera</taxon>
        <taxon>Sciaroidea</taxon>
        <taxon>Sciaridae</taxon>
        <taxon>Pseudolycoriella</taxon>
    </lineage>
</organism>
<dbReference type="AlphaFoldDB" id="A0A9Q0RW56"/>
<dbReference type="InterPro" id="IPR030386">
    <property type="entry name" value="G_GB1_RHD3_dom"/>
</dbReference>
<keyword evidence="5" id="KW-1133">Transmembrane helix</keyword>
<keyword evidence="1" id="KW-0547">Nucleotide-binding</keyword>
<reference evidence="7" key="1">
    <citation type="submission" date="2022-07" db="EMBL/GenBank/DDBJ databases">
        <authorList>
            <person name="Trinca V."/>
            <person name="Uliana J.V.C."/>
            <person name="Torres T.T."/>
            <person name="Ward R.J."/>
            <person name="Monesi N."/>
        </authorList>
    </citation>
    <scope>NUCLEOTIDE SEQUENCE</scope>
    <source>
        <strain evidence="7">HSMRA1968</strain>
        <tissue evidence="7">Whole embryos</tissue>
    </source>
</reference>
<sequence length="540" mass="60582">MEEVLDSFELIEAVQIVNSKSHTLELNVDAVRRILEADNIKDRNVVVVSIAGSLRKGKSFLLNFFLKYLKAQYKSHDVTDWIGQNGDELEGFSWRGGRHPDTIGIWIWSEIFTYDPPNDDGIAIILMDTQGIFDNQSSMKDCISTFAISMLLSSVQCYNIMRCIQEDDLQYLQLFMEYARLAVDGSDETNEKVFQNLLFLIRDWPFSYDNAYGYSEEYVKEVLAENDKQTPEMCQLRQSIESTFEQVSAFLMPHPGKSVAQEKDFKGKLEDIDDEFVKYVKILIPSILAPENLKVKQINGENVRAAEFVKYLESYVETFSGDEVPQPKSVLMATAETHIRLLHEKCLQEYVGTMKEWFDKEEGYFSDIELVGLHSSAEVKSISMFKSQRKLGRLTVSEWEARLQKAIRKKFIPFENLNKARRKTISSAKNKIMKYVAAGAAAVAAVGSIVVAGPLGLGIFLGEASIALVTAVTTGSAFGGAGLGVGLSAMVTSLLPARWFRNREIENAIEAQEVDGTVANSNPLNATASLNRPYTIYDTD</sequence>
<evidence type="ECO:0000256" key="3">
    <source>
        <dbReference type="ARBA" id="ARBA00023134"/>
    </source>
</evidence>
<evidence type="ECO:0000313" key="7">
    <source>
        <dbReference type="EMBL" id="KAJ6636400.1"/>
    </source>
</evidence>
<comment type="caution">
    <text evidence="7">The sequence shown here is derived from an EMBL/GenBank/DDBJ whole genome shotgun (WGS) entry which is preliminary data.</text>
</comment>
<dbReference type="SUPFAM" id="SSF48340">
    <property type="entry name" value="Interferon-induced guanylate-binding protein 1 (GBP1), C-terminal domain"/>
    <property type="match status" value="1"/>
</dbReference>
<dbReference type="SUPFAM" id="SSF52540">
    <property type="entry name" value="P-loop containing nucleoside triphosphate hydrolases"/>
    <property type="match status" value="1"/>
</dbReference>
<accession>A0A9Q0RW56</accession>
<comment type="similarity">
    <text evidence="4">Belongs to the TRAFAC class dynamin-like GTPase superfamily. GB1/RHD3 GTPase family.</text>
</comment>
<evidence type="ECO:0000259" key="6">
    <source>
        <dbReference type="PROSITE" id="PS51715"/>
    </source>
</evidence>
<dbReference type="Pfam" id="PF02263">
    <property type="entry name" value="GBP"/>
    <property type="match status" value="1"/>
</dbReference>
<dbReference type="CDD" id="cd01851">
    <property type="entry name" value="GBP"/>
    <property type="match status" value="1"/>
</dbReference>
<keyword evidence="8" id="KW-1185">Reference proteome</keyword>
<gene>
    <name evidence="7" type="primary">atl_0</name>
    <name evidence="7" type="ORF">Bhyg_14990</name>
</gene>
<feature type="domain" description="GB1/RHD3-type G" evidence="6">
    <location>
        <begin position="42"/>
        <end position="292"/>
    </location>
</feature>
<evidence type="ECO:0000256" key="1">
    <source>
        <dbReference type="ARBA" id="ARBA00022741"/>
    </source>
</evidence>
<dbReference type="Gene3D" id="1.20.58.420">
    <property type="entry name" value="AHSP"/>
    <property type="match status" value="1"/>
</dbReference>
<keyword evidence="5" id="KW-0472">Membrane</keyword>
<keyword evidence="2" id="KW-0378">Hydrolase</keyword>
<evidence type="ECO:0000256" key="5">
    <source>
        <dbReference type="SAM" id="Phobius"/>
    </source>
</evidence>
<dbReference type="Proteomes" id="UP001151699">
    <property type="component" value="Chromosome C"/>
</dbReference>
<evidence type="ECO:0000256" key="2">
    <source>
        <dbReference type="ARBA" id="ARBA00022801"/>
    </source>
</evidence>
<feature type="transmembrane region" description="Helical" evidence="5">
    <location>
        <begin position="466"/>
        <end position="495"/>
    </location>
</feature>
<dbReference type="Gene3D" id="3.40.50.300">
    <property type="entry name" value="P-loop containing nucleotide triphosphate hydrolases"/>
    <property type="match status" value="1"/>
</dbReference>
<dbReference type="PROSITE" id="PS51715">
    <property type="entry name" value="G_GB1_RHD3"/>
    <property type="match status" value="1"/>
</dbReference>
<dbReference type="GO" id="GO:0003924">
    <property type="term" value="F:GTPase activity"/>
    <property type="evidence" value="ECO:0007669"/>
    <property type="project" value="InterPro"/>
</dbReference>
<dbReference type="GO" id="GO:0005525">
    <property type="term" value="F:GTP binding"/>
    <property type="evidence" value="ECO:0007669"/>
    <property type="project" value="UniProtKB-KW"/>
</dbReference>
<keyword evidence="3" id="KW-0342">GTP-binding</keyword>
<dbReference type="InterPro" id="IPR027417">
    <property type="entry name" value="P-loop_NTPase"/>
</dbReference>
<dbReference type="InterPro" id="IPR015894">
    <property type="entry name" value="Guanylate-bd_N"/>
</dbReference>
<dbReference type="OrthoDB" id="7788754at2759"/>
<name>A0A9Q0RW56_9DIPT</name>
<feature type="transmembrane region" description="Helical" evidence="5">
    <location>
        <begin position="435"/>
        <end position="460"/>
    </location>
</feature>
<evidence type="ECO:0000256" key="4">
    <source>
        <dbReference type="PROSITE-ProRule" id="PRU01052"/>
    </source>
</evidence>
<evidence type="ECO:0000313" key="8">
    <source>
        <dbReference type="Proteomes" id="UP001151699"/>
    </source>
</evidence>
<protein>
    <submittedName>
        <fullName evidence="7">Atlastin</fullName>
    </submittedName>
</protein>
<dbReference type="PANTHER" id="PTHR10751">
    <property type="entry name" value="GUANYLATE BINDING PROTEIN"/>
    <property type="match status" value="1"/>
</dbReference>
<dbReference type="InterPro" id="IPR036543">
    <property type="entry name" value="Guanylate-bd_C_sf"/>
</dbReference>
<keyword evidence="5" id="KW-0812">Transmembrane</keyword>
<proteinExistence type="inferred from homology"/>
<dbReference type="EMBL" id="WJQU01000004">
    <property type="protein sequence ID" value="KAJ6636400.1"/>
    <property type="molecule type" value="Genomic_DNA"/>
</dbReference>